<name>A0A7Y4B4G8_VIBAL</name>
<dbReference type="Proteomes" id="UP000532247">
    <property type="component" value="Unassembled WGS sequence"/>
</dbReference>
<protein>
    <submittedName>
        <fullName evidence="1">Uncharacterized protein</fullName>
    </submittedName>
</protein>
<dbReference type="EMBL" id="VTYF01000010">
    <property type="protein sequence ID" value="NOI10518.1"/>
    <property type="molecule type" value="Genomic_DNA"/>
</dbReference>
<sequence length="164" mass="18871">MNKPSNYSEFIAKYQNLRNEVYASVPIATNLPQVKLTPINTQAKAAYKRWGNMRTPPNGGWDWSSWFAHYRERHHKRFEAAIWYGSTLCGLCLGKLSEKNVHVRLEILEGSTERAHPLKGRVAYVALTGFELFGLLKKLELLTQLTEQLVLIRHWAIAYSLQAK</sequence>
<proteinExistence type="predicted"/>
<organism evidence="1 2">
    <name type="scientific">Vibrio alginolyticus</name>
    <dbReference type="NCBI Taxonomy" id="663"/>
    <lineage>
        <taxon>Bacteria</taxon>
        <taxon>Pseudomonadati</taxon>
        <taxon>Pseudomonadota</taxon>
        <taxon>Gammaproteobacteria</taxon>
        <taxon>Vibrionales</taxon>
        <taxon>Vibrionaceae</taxon>
        <taxon>Vibrio</taxon>
    </lineage>
</organism>
<comment type="caution">
    <text evidence="1">The sequence shown here is derived from an EMBL/GenBank/DDBJ whole genome shotgun (WGS) entry which is preliminary data.</text>
</comment>
<dbReference type="AlphaFoldDB" id="A0A7Y4B4G8"/>
<gene>
    <name evidence="1" type="ORF">F0254_16885</name>
</gene>
<accession>A0A7Y4B4G8</accession>
<evidence type="ECO:0000313" key="2">
    <source>
        <dbReference type="Proteomes" id="UP000532247"/>
    </source>
</evidence>
<evidence type="ECO:0000313" key="1">
    <source>
        <dbReference type="EMBL" id="NOI10518.1"/>
    </source>
</evidence>
<dbReference type="RefSeq" id="WP_104979303.1">
    <property type="nucleotide sequence ID" value="NZ_AP023187.1"/>
</dbReference>
<reference evidence="1 2" key="1">
    <citation type="submission" date="2019-09" db="EMBL/GenBank/DDBJ databases">
        <title>Draft genome sequencing and comparative genomics of hatchery-associated Vibrios.</title>
        <authorList>
            <person name="Kehlet-Delgado H."/>
            <person name="Mueller R.S."/>
        </authorList>
    </citation>
    <scope>NUCLEOTIDE SEQUENCE [LARGE SCALE GENOMIC DNA]</scope>
    <source>
        <strain evidence="1 2">081416A</strain>
    </source>
</reference>